<dbReference type="GeneID" id="25797155"/>
<evidence type="ECO:0000256" key="1">
    <source>
        <dbReference type="SAM" id="MobiDB-lite"/>
    </source>
</evidence>
<dbReference type="OrthoDB" id="10614710at2759"/>
<keyword evidence="3" id="KW-1185">Reference proteome</keyword>
<organism evidence="2 3">
    <name type="scientific">Hypocrea virens (strain Gv29-8 / FGSC 10586)</name>
    <name type="common">Gliocladium virens</name>
    <name type="synonym">Trichoderma virens</name>
    <dbReference type="NCBI Taxonomy" id="413071"/>
    <lineage>
        <taxon>Eukaryota</taxon>
        <taxon>Fungi</taxon>
        <taxon>Dikarya</taxon>
        <taxon>Ascomycota</taxon>
        <taxon>Pezizomycotina</taxon>
        <taxon>Sordariomycetes</taxon>
        <taxon>Hypocreomycetidae</taxon>
        <taxon>Hypocreales</taxon>
        <taxon>Hypocreaceae</taxon>
        <taxon>Trichoderma</taxon>
    </lineage>
</organism>
<reference evidence="2 3" key="1">
    <citation type="journal article" date="2011" name="Genome Biol.">
        <title>Comparative genome sequence analysis underscores mycoparasitism as the ancestral life style of Trichoderma.</title>
        <authorList>
            <person name="Kubicek C.P."/>
            <person name="Herrera-Estrella A."/>
            <person name="Seidl-Seiboth V."/>
            <person name="Martinez D.A."/>
            <person name="Druzhinina I.S."/>
            <person name="Thon M."/>
            <person name="Zeilinger S."/>
            <person name="Casas-Flores S."/>
            <person name="Horwitz B.A."/>
            <person name="Mukherjee P.K."/>
            <person name="Mukherjee M."/>
            <person name="Kredics L."/>
            <person name="Alcaraz L.D."/>
            <person name="Aerts A."/>
            <person name="Antal Z."/>
            <person name="Atanasova L."/>
            <person name="Cervantes-Badillo M.G."/>
            <person name="Challacombe J."/>
            <person name="Chertkov O."/>
            <person name="McCluskey K."/>
            <person name="Coulpier F."/>
            <person name="Deshpande N."/>
            <person name="von Doehren H."/>
            <person name="Ebbole D.J."/>
            <person name="Esquivel-Naranjo E.U."/>
            <person name="Fekete E."/>
            <person name="Flipphi M."/>
            <person name="Glaser F."/>
            <person name="Gomez-Rodriguez E.Y."/>
            <person name="Gruber S."/>
            <person name="Han C."/>
            <person name="Henrissat B."/>
            <person name="Hermosa R."/>
            <person name="Hernandez-Onate M."/>
            <person name="Karaffa L."/>
            <person name="Kosti I."/>
            <person name="Le Crom S."/>
            <person name="Lindquist E."/>
            <person name="Lucas S."/>
            <person name="Luebeck M."/>
            <person name="Luebeck P.S."/>
            <person name="Margeot A."/>
            <person name="Metz B."/>
            <person name="Misra M."/>
            <person name="Nevalainen H."/>
            <person name="Omann M."/>
            <person name="Packer N."/>
            <person name="Perrone G."/>
            <person name="Uresti-Rivera E.E."/>
            <person name="Salamov A."/>
            <person name="Schmoll M."/>
            <person name="Seiboth B."/>
            <person name="Shapiro H."/>
            <person name="Sukno S."/>
            <person name="Tamayo-Ramos J.A."/>
            <person name="Tisch D."/>
            <person name="Wiest A."/>
            <person name="Wilkinson H.H."/>
            <person name="Zhang M."/>
            <person name="Coutinho P.M."/>
            <person name="Kenerley C.M."/>
            <person name="Monte E."/>
            <person name="Baker S.E."/>
            <person name="Grigoriev I.V."/>
        </authorList>
    </citation>
    <scope>NUCLEOTIDE SEQUENCE [LARGE SCALE GENOMIC DNA]</scope>
    <source>
        <strain evidence="3">Gv29-8 / FGSC 10586</strain>
    </source>
</reference>
<dbReference type="VEuPathDB" id="FungiDB:TRIVIDRAFT_68859"/>
<feature type="compositionally biased region" description="Low complexity" evidence="1">
    <location>
        <begin position="217"/>
        <end position="226"/>
    </location>
</feature>
<dbReference type="InParanoid" id="G9MZ22"/>
<dbReference type="HOGENOM" id="CLU_1077922_0_0_1"/>
<dbReference type="Proteomes" id="UP000007115">
    <property type="component" value="Unassembled WGS sequence"/>
</dbReference>
<dbReference type="RefSeq" id="XP_013954546.1">
    <property type="nucleotide sequence ID" value="XM_014099071.1"/>
</dbReference>
<accession>G9MZ22</accession>
<sequence>MAPSSKQHWLPVICRQVQGTDARRPMPGKYLPVQAGQAEIASANLEKPSPRTTFLASKVAKKNSSARRGGTQADGKSCLDLPFTYRPSQVQAPVLHAASAGDKSSQSNAASYDQSRYRYLYSLLTAPCDAKLVLATGDDGAAAMGVQRTGAWRGVCPFSAPSTLGNTTPTTQEGPDNGLWLGEQSFGPSTLGGWCAGSVLRELPAGTPVFDSRQSAPSPSGPSSGGRALRQTDGTPPRWTGCIHPDTYSSALQHVLRL</sequence>
<gene>
    <name evidence="2" type="ORF">TRIVIDRAFT_68859</name>
</gene>
<evidence type="ECO:0000313" key="3">
    <source>
        <dbReference type="Proteomes" id="UP000007115"/>
    </source>
</evidence>
<dbReference type="EMBL" id="ABDF02000080">
    <property type="protein sequence ID" value="EHK20350.1"/>
    <property type="molecule type" value="Genomic_DNA"/>
</dbReference>
<dbReference type="AlphaFoldDB" id="G9MZ22"/>
<feature type="region of interest" description="Disordered" evidence="1">
    <location>
        <begin position="208"/>
        <end position="242"/>
    </location>
</feature>
<protein>
    <submittedName>
        <fullName evidence="2">Uncharacterized protein</fullName>
    </submittedName>
</protein>
<evidence type="ECO:0000313" key="2">
    <source>
        <dbReference type="EMBL" id="EHK20350.1"/>
    </source>
</evidence>
<comment type="caution">
    <text evidence="2">The sequence shown here is derived from an EMBL/GenBank/DDBJ whole genome shotgun (WGS) entry which is preliminary data.</text>
</comment>
<proteinExistence type="predicted"/>
<name>G9MZ22_HYPVG</name>